<dbReference type="FunFam" id="3.30.390.80:FF:000002">
    <property type="entry name" value="RAD52 motif containing 1"/>
    <property type="match status" value="1"/>
</dbReference>
<dbReference type="OrthoDB" id="6287754at2759"/>
<proteinExistence type="predicted"/>
<dbReference type="InterPro" id="IPR000504">
    <property type="entry name" value="RRM_dom"/>
</dbReference>
<keyword evidence="10" id="KW-1185">Reference proteome</keyword>
<keyword evidence="4 7" id="KW-0694">RNA-binding</keyword>
<organism evidence="9 10">
    <name type="scientific">Cuculus canorus</name>
    <name type="common">Common cuckoo</name>
    <dbReference type="NCBI Taxonomy" id="55661"/>
    <lineage>
        <taxon>Eukaryota</taxon>
        <taxon>Metazoa</taxon>
        <taxon>Chordata</taxon>
        <taxon>Craniata</taxon>
        <taxon>Vertebrata</taxon>
        <taxon>Euteleostomi</taxon>
        <taxon>Archelosauria</taxon>
        <taxon>Archosauria</taxon>
        <taxon>Dinosauria</taxon>
        <taxon>Saurischia</taxon>
        <taxon>Theropoda</taxon>
        <taxon>Coelurosauria</taxon>
        <taxon>Aves</taxon>
        <taxon>Neognathae</taxon>
        <taxon>Neoaves</taxon>
        <taxon>Otidimorphae</taxon>
        <taxon>Cuculiformes</taxon>
        <taxon>Cuculidae</taxon>
        <taxon>Cuculus</taxon>
    </lineage>
</organism>
<name>A0A091GEW4_CUCCA</name>
<evidence type="ECO:0000256" key="6">
    <source>
        <dbReference type="ARBA" id="ARBA00023242"/>
    </source>
</evidence>
<accession>A0A091GEW4</accession>
<dbReference type="GO" id="GO:0006310">
    <property type="term" value="P:DNA recombination"/>
    <property type="evidence" value="ECO:0007669"/>
    <property type="project" value="UniProtKB-ARBA"/>
</dbReference>
<evidence type="ECO:0000259" key="8">
    <source>
        <dbReference type="PROSITE" id="PS50102"/>
    </source>
</evidence>
<reference evidence="9 10" key="1">
    <citation type="submission" date="2014-04" db="EMBL/GenBank/DDBJ databases">
        <title>Genome evolution of avian class.</title>
        <authorList>
            <person name="Zhang G."/>
            <person name="Li C."/>
        </authorList>
    </citation>
    <scope>NUCLEOTIDE SEQUENCE [LARGE SCALE GENOMIC DNA]</scope>
    <source>
        <strain evidence="9">BGI_N303</strain>
    </source>
</reference>
<keyword evidence="6" id="KW-0539">Nucleus</keyword>
<sequence length="281" mass="31108">MAEVLEFRVPTGSAQTLLVWGLEPQPALEHCLFLAFCKFGPLYSVRTHRNAAVAGPGYYAIIKFYSAGDAGRAQRACNGQRLFQKSPLKVCVCTKQKGFQQRVLALNSNKCQELANHYLGFNGWSSRIITLQDVSGFDGENEELGEMVQKRSVKYLCAVEVTLPNHGVCTRGVALGEADLENGEDPLELVTTSRRVQKLAVGRALSSAFQKILLVVLENGKVAVEYNSTQEEPTDCLTEEELKGLVQVNELSLEQLDFEEEEALSDLTFDEELPSREMPSN</sequence>
<dbReference type="EMBL" id="KL448146">
    <property type="protein sequence ID" value="KFO80905.1"/>
    <property type="molecule type" value="Genomic_DNA"/>
</dbReference>
<dbReference type="PANTHER" id="PTHR31164">
    <property type="entry name" value="RAD52 MOTIF-CONTAINING PROTEIN 1"/>
    <property type="match status" value="1"/>
</dbReference>
<evidence type="ECO:0000256" key="7">
    <source>
        <dbReference type="PROSITE-ProRule" id="PRU00176"/>
    </source>
</evidence>
<dbReference type="GO" id="GO:0005737">
    <property type="term" value="C:cytoplasm"/>
    <property type="evidence" value="ECO:0007669"/>
    <property type="project" value="UniProtKB-SubCell"/>
</dbReference>
<gene>
    <name evidence="9" type="ORF">N303_12860</name>
</gene>
<dbReference type="PROSITE" id="PS50102">
    <property type="entry name" value="RRM"/>
    <property type="match status" value="1"/>
</dbReference>
<dbReference type="Pfam" id="PF25517">
    <property type="entry name" value="DSRM_RDM1"/>
    <property type="match status" value="1"/>
</dbReference>
<evidence type="ECO:0000313" key="10">
    <source>
        <dbReference type="Proteomes" id="UP000053760"/>
    </source>
</evidence>
<dbReference type="Proteomes" id="UP000053760">
    <property type="component" value="Unassembled WGS sequence"/>
</dbReference>
<evidence type="ECO:0000256" key="1">
    <source>
        <dbReference type="ARBA" id="ARBA00004496"/>
    </source>
</evidence>
<dbReference type="InterPro" id="IPR034200">
    <property type="entry name" value="RDM1_RRM"/>
</dbReference>
<dbReference type="SUPFAM" id="SSF54768">
    <property type="entry name" value="dsRNA-binding domain-like"/>
    <property type="match status" value="1"/>
</dbReference>
<dbReference type="CDD" id="cd12364">
    <property type="entry name" value="RRM_RDM1"/>
    <property type="match status" value="1"/>
</dbReference>
<dbReference type="GO" id="GO:0003723">
    <property type="term" value="F:RNA binding"/>
    <property type="evidence" value="ECO:0007669"/>
    <property type="project" value="UniProtKB-UniRule"/>
</dbReference>
<dbReference type="InterPro" id="IPR042525">
    <property type="entry name" value="Rad52_Rad59_Rad22_sf"/>
</dbReference>
<evidence type="ECO:0000256" key="4">
    <source>
        <dbReference type="ARBA" id="ARBA00022884"/>
    </source>
</evidence>
<dbReference type="KEGG" id="cuca:104064888"/>
<evidence type="ECO:0000256" key="3">
    <source>
        <dbReference type="ARBA" id="ARBA00022490"/>
    </source>
</evidence>
<dbReference type="InterPro" id="IPR057652">
    <property type="entry name" value="DSRM_RDM1"/>
</dbReference>
<dbReference type="PANTHER" id="PTHR31164:SF1">
    <property type="entry name" value="RAD52 MOTIF-CONTAINING PROTEIN 1"/>
    <property type="match status" value="1"/>
</dbReference>
<evidence type="ECO:0000256" key="5">
    <source>
        <dbReference type="ARBA" id="ARBA00023125"/>
    </source>
</evidence>
<feature type="domain" description="RRM" evidence="8">
    <location>
        <begin position="15"/>
        <end position="95"/>
    </location>
</feature>
<keyword evidence="5" id="KW-0238">DNA-binding</keyword>
<dbReference type="InterPro" id="IPR035979">
    <property type="entry name" value="RBD_domain_sf"/>
</dbReference>
<dbReference type="GO" id="GO:0003677">
    <property type="term" value="F:DNA binding"/>
    <property type="evidence" value="ECO:0007669"/>
    <property type="project" value="UniProtKB-KW"/>
</dbReference>
<protein>
    <submittedName>
        <fullName evidence="9">RAD52 motif-containing protein 1</fullName>
    </submittedName>
</protein>
<dbReference type="InterPro" id="IPR040224">
    <property type="entry name" value="RDM1"/>
</dbReference>
<dbReference type="STRING" id="55661.A0A091GEW4"/>
<dbReference type="GO" id="GO:0005730">
    <property type="term" value="C:nucleolus"/>
    <property type="evidence" value="ECO:0007669"/>
    <property type="project" value="UniProtKB-SubCell"/>
</dbReference>
<dbReference type="SUPFAM" id="SSF54928">
    <property type="entry name" value="RNA-binding domain, RBD"/>
    <property type="match status" value="1"/>
</dbReference>
<evidence type="ECO:0000256" key="2">
    <source>
        <dbReference type="ARBA" id="ARBA00004604"/>
    </source>
</evidence>
<keyword evidence="3" id="KW-0963">Cytoplasm</keyword>
<dbReference type="Gene3D" id="3.30.390.80">
    <property type="entry name" value="DNA repair protein Rad52/59/22"/>
    <property type="match status" value="1"/>
</dbReference>
<comment type="subcellular location">
    <subcellularLocation>
        <location evidence="1">Cytoplasm</location>
    </subcellularLocation>
    <subcellularLocation>
        <location evidence="2">Nucleus</location>
        <location evidence="2">Nucleolus</location>
    </subcellularLocation>
</comment>
<dbReference type="GO" id="GO:0006302">
    <property type="term" value="P:double-strand break repair"/>
    <property type="evidence" value="ECO:0007669"/>
    <property type="project" value="UniProtKB-ARBA"/>
</dbReference>
<dbReference type="AlphaFoldDB" id="A0A091GEW4"/>
<evidence type="ECO:0000313" key="9">
    <source>
        <dbReference type="EMBL" id="KFO80905.1"/>
    </source>
</evidence>